<dbReference type="EMBL" id="JACOAF010000061">
    <property type="protein sequence ID" value="MBC3542415.1"/>
    <property type="molecule type" value="Genomic_DNA"/>
</dbReference>
<dbReference type="Gene3D" id="3.30.70.2970">
    <property type="entry name" value="Protein of unknown function (DUF541), domain 2"/>
    <property type="match status" value="1"/>
</dbReference>
<evidence type="ECO:0000256" key="1">
    <source>
        <dbReference type="SAM" id="SignalP"/>
    </source>
</evidence>
<dbReference type="Gene3D" id="3.30.110.170">
    <property type="entry name" value="Protein of unknown function (DUF541), domain 1"/>
    <property type="match status" value="1"/>
</dbReference>
<evidence type="ECO:0000313" key="2">
    <source>
        <dbReference type="EMBL" id="MBC3542415.1"/>
    </source>
</evidence>
<evidence type="ECO:0000313" key="3">
    <source>
        <dbReference type="Proteomes" id="UP000659698"/>
    </source>
</evidence>
<protein>
    <submittedName>
        <fullName evidence="2">SIMPL domain-containing protein</fullName>
    </submittedName>
</protein>
<sequence length="239" mass="26308">MKKLLLALLILVSGIASAQVLASENRIVVMGQATVEAPADQVSFNINLLSTDTLSLDKMYAKHKAMESKIYRILKDLNIPSDKISYSLLSVGKRPSYAEKDEDIVWYFEGTQEISFTLDSLKTYPAIRDRLIREGVIRFGSAFTSSKEEEMKKEVLTKAVKVATEKAEVLAKAGDRKIKRIVKIADTDDTDPMFENYTSDTIYAVAGADATGGSAEGTLIEIPQNISVSATVKVTFQLK</sequence>
<dbReference type="PANTHER" id="PTHR34387:SF2">
    <property type="entry name" value="SLR1258 PROTEIN"/>
    <property type="match status" value="1"/>
</dbReference>
<proteinExistence type="predicted"/>
<feature type="chain" id="PRO_5045320902" evidence="1">
    <location>
        <begin position="19"/>
        <end position="239"/>
    </location>
</feature>
<feature type="signal peptide" evidence="1">
    <location>
        <begin position="1"/>
        <end position="18"/>
    </location>
</feature>
<reference evidence="2 3" key="1">
    <citation type="journal article" date="2019" name="Int. J. Syst. Evol. Microbiol.">
        <title>Rufibacter sediminis sp. nov., isolated from freshwater lake sediment.</title>
        <authorList>
            <person name="Qu J.H."/>
            <person name="Zhang L.J."/>
            <person name="Fu Y.H."/>
            <person name="Li H.F."/>
        </authorList>
    </citation>
    <scope>NUCLEOTIDE SEQUENCE [LARGE SCALE GENOMIC DNA]</scope>
    <source>
        <strain evidence="2 3">H-1</strain>
    </source>
</reference>
<dbReference type="InterPro" id="IPR052022">
    <property type="entry name" value="26kDa_periplasmic_antigen"/>
</dbReference>
<dbReference type="InterPro" id="IPR007497">
    <property type="entry name" value="SIMPL/DUF541"/>
</dbReference>
<name>A0ABR6VZV8_9BACT</name>
<keyword evidence="1" id="KW-0732">Signal</keyword>
<comment type="caution">
    <text evidence="2">The sequence shown here is derived from an EMBL/GenBank/DDBJ whole genome shotgun (WGS) entry which is preliminary data.</text>
</comment>
<dbReference type="Proteomes" id="UP000659698">
    <property type="component" value="Unassembled WGS sequence"/>
</dbReference>
<organism evidence="2 3">
    <name type="scientific">Rufibacter sediminis</name>
    <dbReference type="NCBI Taxonomy" id="2762756"/>
    <lineage>
        <taxon>Bacteria</taxon>
        <taxon>Pseudomonadati</taxon>
        <taxon>Bacteroidota</taxon>
        <taxon>Cytophagia</taxon>
        <taxon>Cytophagales</taxon>
        <taxon>Hymenobacteraceae</taxon>
        <taxon>Rufibacter</taxon>
    </lineage>
</organism>
<gene>
    <name evidence="2" type="ORF">H7U12_22240</name>
</gene>
<dbReference type="PANTHER" id="PTHR34387">
    <property type="entry name" value="SLR1258 PROTEIN"/>
    <property type="match status" value="1"/>
</dbReference>
<accession>A0ABR6VZV8</accession>
<keyword evidence="3" id="KW-1185">Reference proteome</keyword>
<dbReference type="RefSeq" id="WP_186642122.1">
    <property type="nucleotide sequence ID" value="NZ_JACOAF010000061.1"/>
</dbReference>
<dbReference type="Pfam" id="PF04402">
    <property type="entry name" value="SIMPL"/>
    <property type="match status" value="1"/>
</dbReference>